<name>A0A6G0RK59_9STRA</name>
<evidence type="ECO:0000259" key="5">
    <source>
        <dbReference type="Pfam" id="PF20147"/>
    </source>
</evidence>
<evidence type="ECO:0000256" key="2">
    <source>
        <dbReference type="ARBA" id="ARBA00004613"/>
    </source>
</evidence>
<evidence type="ECO:0000256" key="3">
    <source>
        <dbReference type="ARBA" id="ARBA00022525"/>
    </source>
</evidence>
<evidence type="ECO:0000256" key="4">
    <source>
        <dbReference type="SAM" id="SignalP"/>
    </source>
</evidence>
<evidence type="ECO:0000256" key="1">
    <source>
        <dbReference type="ARBA" id="ARBA00004340"/>
    </source>
</evidence>
<dbReference type="InterPro" id="IPR027417">
    <property type="entry name" value="P-loop_NTPase"/>
</dbReference>
<dbReference type="GO" id="GO:0005576">
    <property type="term" value="C:extracellular region"/>
    <property type="evidence" value="ECO:0007669"/>
    <property type="project" value="UniProtKB-SubCell"/>
</dbReference>
<sequence>MVKLFCVIVGVAGSAFSVRVDESDEPESVDDLKVAIQKKKSDTLKGEADKLQLFLAKTAGGNWLNGTSAAAVTLDDLHRFTLMDPTLFVKNPAHFGENFQPGEGEVHVVVVAPRQEVSVYQPQIFPPLRPNAGGLNLEMPHLSRDALVQKLYNNILDTDFVLLSSPAGSGKTSLLTLFARRYPKFRYISIAFHDPEADVTALVGMHGVDIVNKTCRLPHDKITVFMLDDCQQVYRDIAFWTQLIKGAASWLGDNVRFIISATHMLEEDFPSSPVGFGSISWKLTREDFLITDAEAYECLTLQNGLPTSLRFPTLLEVIVRECNGHIGSLRVSINAIYEHFQPGKGHNPTEQELLAYFLSGRFASRTV</sequence>
<evidence type="ECO:0000313" key="6">
    <source>
        <dbReference type="EMBL" id="KAE9335093.1"/>
    </source>
</evidence>
<accession>A0A6G0RK59</accession>
<dbReference type="EMBL" id="QXFY01000816">
    <property type="protein sequence ID" value="KAE9335093.1"/>
    <property type="molecule type" value="Genomic_DNA"/>
</dbReference>
<comment type="subcellular location">
    <subcellularLocation>
        <location evidence="1">Host cell</location>
    </subcellularLocation>
    <subcellularLocation>
        <location evidence="2">Secreted</location>
    </subcellularLocation>
</comment>
<feature type="signal peptide" evidence="4">
    <location>
        <begin position="1"/>
        <end position="17"/>
    </location>
</feature>
<gene>
    <name evidence="6" type="ORF">PF008_g13654</name>
</gene>
<protein>
    <recommendedName>
        <fullName evidence="5">Crinkler effector protein N-terminal domain-containing protein</fullName>
    </recommendedName>
</protein>
<keyword evidence="3" id="KW-0964">Secreted</keyword>
<reference evidence="6 7" key="1">
    <citation type="submission" date="2018-09" db="EMBL/GenBank/DDBJ databases">
        <title>Genomic investigation of the strawberry pathogen Phytophthora fragariae indicates pathogenicity is determined by transcriptional variation in three key races.</title>
        <authorList>
            <person name="Adams T.M."/>
            <person name="Armitage A.D."/>
            <person name="Sobczyk M.K."/>
            <person name="Bates H.J."/>
            <person name="Dunwell J.M."/>
            <person name="Nellist C.F."/>
            <person name="Harrison R.J."/>
        </authorList>
    </citation>
    <scope>NUCLEOTIDE SEQUENCE [LARGE SCALE GENOMIC DNA]</scope>
    <source>
        <strain evidence="6 7">NOV-77</strain>
    </source>
</reference>
<proteinExistence type="predicted"/>
<feature type="chain" id="PRO_5026135306" description="Crinkler effector protein N-terminal domain-containing protein" evidence="4">
    <location>
        <begin position="18"/>
        <end position="367"/>
    </location>
</feature>
<dbReference type="GO" id="GO:0043657">
    <property type="term" value="C:host cell"/>
    <property type="evidence" value="ECO:0007669"/>
    <property type="project" value="UniProtKB-SubCell"/>
</dbReference>
<dbReference type="SUPFAM" id="SSF52540">
    <property type="entry name" value="P-loop containing nucleoside triphosphate hydrolases"/>
    <property type="match status" value="1"/>
</dbReference>
<comment type="caution">
    <text evidence="6">The sequence shown here is derived from an EMBL/GenBank/DDBJ whole genome shotgun (WGS) entry which is preliminary data.</text>
</comment>
<organism evidence="6 7">
    <name type="scientific">Phytophthora fragariae</name>
    <dbReference type="NCBI Taxonomy" id="53985"/>
    <lineage>
        <taxon>Eukaryota</taxon>
        <taxon>Sar</taxon>
        <taxon>Stramenopiles</taxon>
        <taxon>Oomycota</taxon>
        <taxon>Peronosporomycetes</taxon>
        <taxon>Peronosporales</taxon>
        <taxon>Peronosporaceae</taxon>
        <taxon>Phytophthora</taxon>
    </lineage>
</organism>
<feature type="domain" description="Crinkler effector protein N-terminal" evidence="5">
    <location>
        <begin position="2"/>
        <end position="111"/>
    </location>
</feature>
<dbReference type="InterPro" id="IPR045379">
    <property type="entry name" value="Crinkler_N"/>
</dbReference>
<dbReference type="Pfam" id="PF20147">
    <property type="entry name" value="Crinkler"/>
    <property type="match status" value="1"/>
</dbReference>
<keyword evidence="4" id="KW-0732">Signal</keyword>
<evidence type="ECO:0000313" key="7">
    <source>
        <dbReference type="Proteomes" id="UP000486351"/>
    </source>
</evidence>
<dbReference type="AlphaFoldDB" id="A0A6G0RK59"/>
<dbReference type="Proteomes" id="UP000486351">
    <property type="component" value="Unassembled WGS sequence"/>
</dbReference>